<sequence>MHGGSFLTLALALALLLLYPGYIQTQEGNLFRCNVQYKCSAEKELVWAMADERCHVFHNRCLLLVEQCARKNSGQSELIESTKEICKPKCVKKCLDAYDPVCAQIFQEEYITFSNECEMRNYICTNERPYSYFAIGECVEQPAG</sequence>
<reference evidence="4" key="1">
    <citation type="submission" date="2025-08" db="UniProtKB">
        <authorList>
            <consortium name="RefSeq"/>
        </authorList>
    </citation>
    <scope>IDENTIFICATION</scope>
    <source>
        <strain evidence="4">14028-0561.14</strain>
        <tissue evidence="4">Whole fly</tissue>
    </source>
</reference>
<dbReference type="RefSeq" id="XP_017035420.1">
    <property type="nucleotide sequence ID" value="XM_017179931.3"/>
</dbReference>
<dbReference type="OrthoDB" id="7404485at2759"/>
<dbReference type="SUPFAM" id="SSF100895">
    <property type="entry name" value="Kazal-type serine protease inhibitors"/>
    <property type="match status" value="1"/>
</dbReference>
<proteinExistence type="predicted"/>
<protein>
    <submittedName>
        <fullName evidence="4">U-Kazal-Dg21.2</fullName>
    </submittedName>
</protein>
<feature type="chain" id="PRO_5028259659" evidence="1">
    <location>
        <begin position="26"/>
        <end position="144"/>
    </location>
</feature>
<keyword evidence="3" id="KW-1185">Reference proteome</keyword>
<dbReference type="Gene3D" id="3.30.60.30">
    <property type="match status" value="1"/>
</dbReference>
<organism evidence="3 4">
    <name type="scientific">Drosophila kikkawai</name>
    <name type="common">Fruit fly</name>
    <dbReference type="NCBI Taxonomy" id="30033"/>
    <lineage>
        <taxon>Eukaryota</taxon>
        <taxon>Metazoa</taxon>
        <taxon>Ecdysozoa</taxon>
        <taxon>Arthropoda</taxon>
        <taxon>Hexapoda</taxon>
        <taxon>Insecta</taxon>
        <taxon>Pterygota</taxon>
        <taxon>Neoptera</taxon>
        <taxon>Endopterygota</taxon>
        <taxon>Diptera</taxon>
        <taxon>Brachycera</taxon>
        <taxon>Muscomorpha</taxon>
        <taxon>Ephydroidea</taxon>
        <taxon>Drosophilidae</taxon>
        <taxon>Drosophila</taxon>
        <taxon>Sophophora</taxon>
    </lineage>
</organism>
<feature type="signal peptide" evidence="1">
    <location>
        <begin position="1"/>
        <end position="25"/>
    </location>
</feature>
<dbReference type="AlphaFoldDB" id="A0A6P4J3G6"/>
<evidence type="ECO:0000256" key="1">
    <source>
        <dbReference type="SAM" id="SignalP"/>
    </source>
</evidence>
<keyword evidence="1" id="KW-0732">Signal</keyword>
<feature type="domain" description="Kazal-like" evidence="2">
    <location>
        <begin position="80"/>
        <end position="140"/>
    </location>
</feature>
<dbReference type="PROSITE" id="PS51465">
    <property type="entry name" value="KAZAL_2"/>
    <property type="match status" value="1"/>
</dbReference>
<dbReference type="InterPro" id="IPR036058">
    <property type="entry name" value="Kazal_dom_sf"/>
</dbReference>
<evidence type="ECO:0000313" key="4">
    <source>
        <dbReference type="RefSeq" id="XP_017035420.1"/>
    </source>
</evidence>
<accession>A0A6P4J3G6</accession>
<evidence type="ECO:0000313" key="3">
    <source>
        <dbReference type="Proteomes" id="UP001652661"/>
    </source>
</evidence>
<dbReference type="InterPro" id="IPR002350">
    <property type="entry name" value="Kazal_dom"/>
</dbReference>
<gene>
    <name evidence="4" type="primary">LOC108083930</name>
</gene>
<name>A0A6P4J3G6_DROKI</name>
<evidence type="ECO:0000259" key="2">
    <source>
        <dbReference type="PROSITE" id="PS51465"/>
    </source>
</evidence>
<dbReference type="OMA" id="ECEMRNY"/>
<dbReference type="Proteomes" id="UP001652661">
    <property type="component" value="Chromosome 3R"/>
</dbReference>
<dbReference type="GeneID" id="108083930"/>